<dbReference type="CDD" id="cd00044">
    <property type="entry name" value="CysPc"/>
    <property type="match status" value="1"/>
</dbReference>
<dbReference type="SUPFAM" id="SSF49758">
    <property type="entry name" value="Calpain large subunit, middle domain (domain III)"/>
    <property type="match status" value="1"/>
</dbReference>
<dbReference type="InterPro" id="IPR022682">
    <property type="entry name" value="Calpain_domain_III"/>
</dbReference>
<dbReference type="SUPFAM" id="SSF54001">
    <property type="entry name" value="Cysteine proteinases"/>
    <property type="match status" value="1"/>
</dbReference>
<dbReference type="InParanoid" id="A0A419PX62"/>
<dbReference type="GO" id="GO:0004198">
    <property type="term" value="F:calcium-dependent cysteine-type endopeptidase activity"/>
    <property type="evidence" value="ECO:0007669"/>
    <property type="project" value="InterPro"/>
</dbReference>
<evidence type="ECO:0000313" key="9">
    <source>
        <dbReference type="Proteomes" id="UP000286415"/>
    </source>
</evidence>
<dbReference type="CDD" id="cd00214">
    <property type="entry name" value="Calpain_III"/>
    <property type="match status" value="1"/>
</dbReference>
<gene>
    <name evidence="8" type="ORF">CSKR_109608</name>
</gene>
<proteinExistence type="inferred from homology"/>
<evidence type="ECO:0000256" key="7">
    <source>
        <dbReference type="PROSITE-ProRule" id="PRU00239"/>
    </source>
</evidence>
<keyword evidence="2" id="KW-0645">Protease</keyword>
<reference evidence="8 9" key="1">
    <citation type="journal article" date="2018" name="Biotechnol. Adv.">
        <title>Improved genomic resources and new bioinformatic workflow for the carcinogenic parasite Clonorchis sinensis: Biotechnological implications.</title>
        <authorList>
            <person name="Wang D."/>
            <person name="Korhonen P.K."/>
            <person name="Gasser R.B."/>
            <person name="Young N.D."/>
        </authorList>
    </citation>
    <scope>NUCLEOTIDE SEQUENCE [LARGE SCALE GENOMIC DNA]</scope>
    <source>
        <strain evidence="8">Cs-k2</strain>
    </source>
</reference>
<dbReference type="Gene3D" id="3.90.70.10">
    <property type="entry name" value="Cysteine proteinases"/>
    <property type="match status" value="1"/>
</dbReference>
<keyword evidence="5" id="KW-0106">Calcium</keyword>
<dbReference type="SUPFAM" id="SSF47473">
    <property type="entry name" value="EF-hand"/>
    <property type="match status" value="1"/>
</dbReference>
<dbReference type="AlphaFoldDB" id="A0A419PX62"/>
<dbReference type="GO" id="GO:0005737">
    <property type="term" value="C:cytoplasm"/>
    <property type="evidence" value="ECO:0007669"/>
    <property type="project" value="TreeGrafter"/>
</dbReference>
<dbReference type="PRINTS" id="PR00704">
    <property type="entry name" value="CALPAIN"/>
</dbReference>
<dbReference type="InterPro" id="IPR001300">
    <property type="entry name" value="Peptidase_C2_calpain_cat"/>
</dbReference>
<dbReference type="Pfam" id="PF00648">
    <property type="entry name" value="Peptidase_C2"/>
    <property type="match status" value="1"/>
</dbReference>
<dbReference type="Gene3D" id="2.60.120.380">
    <property type="match status" value="1"/>
</dbReference>
<keyword evidence="4" id="KW-0788">Thiol protease</keyword>
<dbReference type="InterPro" id="IPR011992">
    <property type="entry name" value="EF-hand-dom_pair"/>
</dbReference>
<dbReference type="Proteomes" id="UP000286415">
    <property type="component" value="Unassembled WGS sequence"/>
</dbReference>
<accession>A0A419PX62</accession>
<dbReference type="SMART" id="SM00230">
    <property type="entry name" value="CysPc"/>
    <property type="match status" value="1"/>
</dbReference>
<sequence>MRQIVINRISTTPIDPDLKLVKDRPESRLITIQRKVPANYRVAAQPFLNEAGRLEVPLNIPSTLTPVGYIKMKLQMALAQEEYQELQEQLLKDKLLWCDPNFPADESSIGDLPELKGRIIWKRVRDINPHARFFVDGPARCDIKQGALGDCWLLAVLSSICCYPILINQVVPPEQEVDRPDYVGIFRARFWRFGRWIEVMVDDRLPVYKHSNRLVFMSSPTNNEYWSALCEKAYAKLNGSYASLNGGLQSEAMEDCTGGLAETIYLDEHRRPPDLLRMMQINSKRCVVMGCSIRSESGEQKLENGLFAGHAYGVTGIASVLYHGDVRHLVRCRSPWADCQEWRGPWSDRSPEWEGVSAADKSNLQVQFQDDGEFWMSFEDFTKNFTSMEMCHLGFSSLEPHAKLRGKRRLEEVIYPGSWKRNVNAGGCGNYLDTFVTNPQFIIEITAPDLDDSQYVCNVVIGLMQKPLGQEARGSYHYIGFAVYAVSPAQAVPVNRFFVQRTRPLKTPHFADVREVTERFKIPPGRYIIIPSTHKPNEEADFIVRIITQNGIKHKMLDNQNAEVAQPPEIRQSVQLQSAINKEDCWLTKRFEEVCDQESHSIHAGQLQKIINESRLRDLPNFQPFSLEVCRSLVATMDSNHSGRMELSELLEFWNRIEQWKHAYLMSEEDLNGGLTACQLRETLQLAGFELSNLVLNSVSLRYAHPQTGLVTFEDFIHCCARLKAAFETFEAHPKNHSGEAIFTHEDFLRMTTYP</sequence>
<feature type="active site" evidence="6">
    <location>
        <position position="151"/>
    </location>
</feature>
<keyword evidence="3" id="KW-0378">Hydrolase</keyword>
<protein>
    <submittedName>
        <fullName evidence="8">Calpain</fullName>
    </submittedName>
</protein>
<name>A0A419PX62_CLOSI</name>
<evidence type="ECO:0000256" key="4">
    <source>
        <dbReference type="ARBA" id="ARBA00022807"/>
    </source>
</evidence>
<dbReference type="SMART" id="SM00720">
    <property type="entry name" value="calpain_III"/>
    <property type="match status" value="1"/>
</dbReference>
<dbReference type="InterPro" id="IPR018247">
    <property type="entry name" value="EF_Hand_1_Ca_BS"/>
</dbReference>
<organism evidence="8 9">
    <name type="scientific">Clonorchis sinensis</name>
    <name type="common">Chinese liver fluke</name>
    <dbReference type="NCBI Taxonomy" id="79923"/>
    <lineage>
        <taxon>Eukaryota</taxon>
        <taxon>Metazoa</taxon>
        <taxon>Spiralia</taxon>
        <taxon>Lophotrochozoa</taxon>
        <taxon>Platyhelminthes</taxon>
        <taxon>Trematoda</taxon>
        <taxon>Digenea</taxon>
        <taxon>Opisthorchiida</taxon>
        <taxon>Opisthorchiata</taxon>
        <taxon>Opisthorchiidae</taxon>
        <taxon>Clonorchis</taxon>
    </lineage>
</organism>
<feature type="active site" evidence="6">
    <location>
        <position position="310"/>
    </location>
</feature>
<dbReference type="Gene3D" id="1.10.238.10">
    <property type="entry name" value="EF-hand"/>
    <property type="match status" value="1"/>
</dbReference>
<comment type="caution">
    <text evidence="7">Lacks conserved residue(s) required for the propagation of feature annotation.</text>
</comment>
<keyword evidence="9" id="KW-1185">Reference proteome</keyword>
<dbReference type="InterPro" id="IPR022684">
    <property type="entry name" value="Calpain_cysteine_protease"/>
</dbReference>
<reference evidence="8 9" key="2">
    <citation type="journal article" date="2021" name="Genomics">
        <title>High-quality reference genome for Clonorchis sinensis.</title>
        <authorList>
            <person name="Young N.D."/>
            <person name="Stroehlein A.J."/>
            <person name="Kinkar L."/>
            <person name="Wang T."/>
            <person name="Sohn W.M."/>
            <person name="Chang B.C.H."/>
            <person name="Kaur P."/>
            <person name="Weisz D."/>
            <person name="Dudchenko O."/>
            <person name="Aiden E.L."/>
            <person name="Korhonen P.K."/>
            <person name="Gasser R.B."/>
        </authorList>
    </citation>
    <scope>NUCLEOTIDE SEQUENCE [LARGE SCALE GENOMIC DNA]</scope>
    <source>
        <strain evidence="8">Cs-k2</strain>
    </source>
</reference>
<dbReference type="PANTHER" id="PTHR10183">
    <property type="entry name" value="CALPAIN"/>
    <property type="match status" value="1"/>
</dbReference>
<dbReference type="GO" id="GO:0006508">
    <property type="term" value="P:proteolysis"/>
    <property type="evidence" value="ECO:0007669"/>
    <property type="project" value="UniProtKB-KW"/>
</dbReference>
<dbReference type="InterPro" id="IPR033883">
    <property type="entry name" value="C2_III"/>
</dbReference>
<dbReference type="InterPro" id="IPR000169">
    <property type="entry name" value="Pept_cys_AS"/>
</dbReference>
<dbReference type="InterPro" id="IPR038765">
    <property type="entry name" value="Papain-like_cys_pep_sf"/>
</dbReference>
<comment type="caution">
    <text evidence="8">The sequence shown here is derived from an EMBL/GenBank/DDBJ whole genome shotgun (WGS) entry which is preliminary data.</text>
</comment>
<dbReference type="PROSITE" id="PS00139">
    <property type="entry name" value="THIOL_PROTEASE_CYS"/>
    <property type="match status" value="1"/>
</dbReference>
<dbReference type="PANTHER" id="PTHR10183:SF433">
    <property type="entry name" value="CALPAIN-A-RELATED"/>
    <property type="match status" value="1"/>
</dbReference>
<evidence type="ECO:0000256" key="6">
    <source>
        <dbReference type="PIRSR" id="PIRSR622684-1"/>
    </source>
</evidence>
<dbReference type="EMBL" id="NIRI02000010">
    <property type="protein sequence ID" value="KAG5453836.1"/>
    <property type="molecule type" value="Genomic_DNA"/>
</dbReference>
<evidence type="ECO:0000256" key="2">
    <source>
        <dbReference type="ARBA" id="ARBA00022670"/>
    </source>
</evidence>
<dbReference type="STRING" id="79923.A0A419PX62"/>
<dbReference type="PROSITE" id="PS50203">
    <property type="entry name" value="CALPAIN_CAT"/>
    <property type="match status" value="1"/>
</dbReference>
<evidence type="ECO:0000256" key="1">
    <source>
        <dbReference type="ARBA" id="ARBA00007623"/>
    </source>
</evidence>
<evidence type="ECO:0000256" key="5">
    <source>
        <dbReference type="ARBA" id="ARBA00022837"/>
    </source>
</evidence>
<evidence type="ECO:0000313" key="8">
    <source>
        <dbReference type="EMBL" id="KAG5453836.1"/>
    </source>
</evidence>
<dbReference type="InterPro" id="IPR022683">
    <property type="entry name" value="Calpain_III"/>
</dbReference>
<dbReference type="CDD" id="cd16182">
    <property type="entry name" value="EFh_PEF_Group_II_CAPN_like"/>
    <property type="match status" value="1"/>
</dbReference>
<dbReference type="OrthoDB" id="424753at2759"/>
<dbReference type="Pfam" id="PF01067">
    <property type="entry name" value="Calpain_III"/>
    <property type="match status" value="1"/>
</dbReference>
<dbReference type="InterPro" id="IPR036213">
    <property type="entry name" value="Calpain_III_sf"/>
</dbReference>
<evidence type="ECO:0000256" key="3">
    <source>
        <dbReference type="ARBA" id="ARBA00022801"/>
    </source>
</evidence>
<dbReference type="FunFam" id="3.90.70.10:FF:000001">
    <property type="entry name" value="Calpain-1 catalytic subunit"/>
    <property type="match status" value="1"/>
</dbReference>
<comment type="similarity">
    <text evidence="1">Belongs to the peptidase C2 family.</text>
</comment>
<dbReference type="PROSITE" id="PS00018">
    <property type="entry name" value="EF_HAND_1"/>
    <property type="match status" value="1"/>
</dbReference>